<organism evidence="2 3">
    <name type="scientific">Dactylosporangium fulvum</name>
    <dbReference type="NCBI Taxonomy" id="53359"/>
    <lineage>
        <taxon>Bacteria</taxon>
        <taxon>Bacillati</taxon>
        <taxon>Actinomycetota</taxon>
        <taxon>Actinomycetes</taxon>
        <taxon>Micromonosporales</taxon>
        <taxon>Micromonosporaceae</taxon>
        <taxon>Dactylosporangium</taxon>
    </lineage>
</organism>
<name>A0ABY5VNF9_9ACTN</name>
<dbReference type="RefSeq" id="WP_259856872.1">
    <property type="nucleotide sequence ID" value="NZ_BAAAST010000106.1"/>
</dbReference>
<evidence type="ECO:0000313" key="3">
    <source>
        <dbReference type="Proteomes" id="UP001059617"/>
    </source>
</evidence>
<feature type="region of interest" description="Disordered" evidence="1">
    <location>
        <begin position="52"/>
        <end position="73"/>
    </location>
</feature>
<dbReference type="EMBL" id="CP073720">
    <property type="protein sequence ID" value="UWP79252.1"/>
    <property type="molecule type" value="Genomic_DNA"/>
</dbReference>
<protein>
    <submittedName>
        <fullName evidence="2">Uncharacterized protein</fullName>
    </submittedName>
</protein>
<dbReference type="Proteomes" id="UP001059617">
    <property type="component" value="Chromosome"/>
</dbReference>
<evidence type="ECO:0000313" key="2">
    <source>
        <dbReference type="EMBL" id="UWP79252.1"/>
    </source>
</evidence>
<keyword evidence="3" id="KW-1185">Reference proteome</keyword>
<reference evidence="2" key="1">
    <citation type="submission" date="2021-04" db="EMBL/GenBank/DDBJ databases">
        <authorList>
            <person name="Hartkoorn R.C."/>
            <person name="Beaudoing E."/>
            <person name="Hot D."/>
        </authorList>
    </citation>
    <scope>NUCLEOTIDE SEQUENCE</scope>
    <source>
        <strain evidence="2">NRRL B-16292</strain>
    </source>
</reference>
<reference evidence="2" key="2">
    <citation type="submission" date="2022-09" db="EMBL/GenBank/DDBJ databases">
        <title>Biosynthetic gene clusters of Dactylosporangioum fulvum.</title>
        <authorList>
            <person name="Caradec T."/>
        </authorList>
    </citation>
    <scope>NUCLEOTIDE SEQUENCE</scope>
    <source>
        <strain evidence="2">NRRL B-16292</strain>
    </source>
</reference>
<sequence>MLVDDGPLLRALRGEPVSGQRFRIAPPRTLVCTGQQLRDRDGRLLGAVVSMRSPLRPSRTRQHRPTASQRSSM</sequence>
<proteinExistence type="predicted"/>
<accession>A0ABY5VNF9</accession>
<evidence type="ECO:0000256" key="1">
    <source>
        <dbReference type="SAM" id="MobiDB-lite"/>
    </source>
</evidence>
<gene>
    <name evidence="2" type="ORF">Dfulv_29275</name>
</gene>